<evidence type="ECO:0000259" key="5">
    <source>
        <dbReference type="Pfam" id="PF00535"/>
    </source>
</evidence>
<dbReference type="Proteomes" id="UP000709437">
    <property type="component" value="Unassembled WGS sequence"/>
</dbReference>
<comment type="similarity">
    <text evidence="2">Belongs to the glycosyltransferase 2 family.</text>
</comment>
<dbReference type="EC" id="2.4.-.-" evidence="6"/>
<keyword evidence="4 6" id="KW-0808">Transferase</keyword>
<dbReference type="EMBL" id="JAHEWX010000004">
    <property type="protein sequence ID" value="MBT1541231.1"/>
    <property type="molecule type" value="Genomic_DNA"/>
</dbReference>
<dbReference type="AlphaFoldDB" id="A0A9Q2W487"/>
<evidence type="ECO:0000313" key="6">
    <source>
        <dbReference type="EMBL" id="MBT1541231.1"/>
    </source>
</evidence>
<dbReference type="Pfam" id="PF00535">
    <property type="entry name" value="Glycos_transf_2"/>
    <property type="match status" value="1"/>
</dbReference>
<evidence type="ECO:0000256" key="2">
    <source>
        <dbReference type="ARBA" id="ARBA00006739"/>
    </source>
</evidence>
<organism evidence="6 7">
    <name type="scientific">Curtobacterium flaccumfaciens pv. flaccumfaciens</name>
    <dbReference type="NCBI Taxonomy" id="138532"/>
    <lineage>
        <taxon>Bacteria</taxon>
        <taxon>Bacillati</taxon>
        <taxon>Actinomycetota</taxon>
        <taxon>Actinomycetes</taxon>
        <taxon>Micrococcales</taxon>
        <taxon>Microbacteriaceae</taxon>
        <taxon>Curtobacterium</taxon>
    </lineage>
</organism>
<dbReference type="InterPro" id="IPR001173">
    <property type="entry name" value="Glyco_trans_2-like"/>
</dbReference>
<protein>
    <submittedName>
        <fullName evidence="6">Glycosyltransferase</fullName>
        <ecNumber evidence="6">2.4.-.-</ecNumber>
    </submittedName>
</protein>
<evidence type="ECO:0000313" key="7">
    <source>
        <dbReference type="Proteomes" id="UP000709437"/>
    </source>
</evidence>
<dbReference type="PANTHER" id="PTHR43179">
    <property type="entry name" value="RHAMNOSYLTRANSFERASE WBBL"/>
    <property type="match status" value="1"/>
</dbReference>
<accession>A0A9Q2W487</accession>
<dbReference type="InterPro" id="IPR029044">
    <property type="entry name" value="Nucleotide-diphossugar_trans"/>
</dbReference>
<dbReference type="PANTHER" id="PTHR43179:SF12">
    <property type="entry name" value="GALACTOFURANOSYLTRANSFERASE GLFT2"/>
    <property type="match status" value="1"/>
</dbReference>
<keyword evidence="3 6" id="KW-0328">Glycosyltransferase</keyword>
<feature type="domain" description="Glycosyltransferase 2-like" evidence="5">
    <location>
        <begin position="20"/>
        <end position="133"/>
    </location>
</feature>
<comment type="caution">
    <text evidence="6">The sequence shown here is derived from an EMBL/GenBank/DDBJ whole genome shotgun (WGS) entry which is preliminary data.</text>
</comment>
<name>A0A9Q2W487_9MICO</name>
<evidence type="ECO:0000256" key="4">
    <source>
        <dbReference type="ARBA" id="ARBA00022679"/>
    </source>
</evidence>
<evidence type="ECO:0000256" key="3">
    <source>
        <dbReference type="ARBA" id="ARBA00022676"/>
    </source>
</evidence>
<dbReference type="SUPFAM" id="SSF53448">
    <property type="entry name" value="Nucleotide-diphospho-sugar transferases"/>
    <property type="match status" value="1"/>
</dbReference>
<dbReference type="GO" id="GO:0016757">
    <property type="term" value="F:glycosyltransferase activity"/>
    <property type="evidence" value="ECO:0007669"/>
    <property type="project" value="UniProtKB-KW"/>
</dbReference>
<sequence>MAVTSDVLRRGRELMRVIACIVTYEPEVDLLQANIAAVLGQVEGLVLIDNASSSLPAFLENLEPRVEIHRQSENLGLSNAMNLAAVRARARGADAILMLDQDSVLSEGAVASLSAALSGHPECAIVAARMVDRNVDSTSGLSAGTLEVVNACITSGSLIRFSDWAAVGGWDEQLFIDYVDFDFCLRLRMRGRGIVIDQATTMGHSIGNARRTGRVVVWGHGAGRLERMANDVVLYARKHRRSPAELQVVSRSVARAVVGLCWKAVVIVRYEQSKSAKLRALARGATKGLSRRPGRNVMRRIVPSRPGDAG</sequence>
<dbReference type="RefSeq" id="WP_214562535.1">
    <property type="nucleotide sequence ID" value="NZ_JAHEWX010000004.1"/>
</dbReference>
<proteinExistence type="inferred from homology"/>
<comment type="pathway">
    <text evidence="1">Cell wall biogenesis; cell wall polysaccharide biosynthesis.</text>
</comment>
<reference evidence="6" key="1">
    <citation type="submission" date="2021-05" db="EMBL/GenBank/DDBJ databases">
        <title>Whole genome sequence of Curtobacterium flaccumfaciens pv. flaccumfaciens strain CFBP 3417.</title>
        <authorList>
            <person name="Osdaghi E."/>
            <person name="Taghouti G."/>
            <person name="Portier P."/>
            <person name="Fazliarab A."/>
            <person name="Taghavi S.M."/>
            <person name="Briand M."/>
            <person name="Le-Saux M."/>
            <person name="Jacques M.-A."/>
        </authorList>
    </citation>
    <scope>NUCLEOTIDE SEQUENCE</scope>
    <source>
        <strain evidence="6">CFBP 3417</strain>
    </source>
</reference>
<dbReference type="Gene3D" id="3.90.550.10">
    <property type="entry name" value="Spore Coat Polysaccharide Biosynthesis Protein SpsA, Chain A"/>
    <property type="match status" value="1"/>
</dbReference>
<evidence type="ECO:0000256" key="1">
    <source>
        <dbReference type="ARBA" id="ARBA00004776"/>
    </source>
</evidence>
<gene>
    <name evidence="6" type="ORF">KK103_05600</name>
</gene>